<dbReference type="InterPro" id="IPR014327">
    <property type="entry name" value="RNA_pol_sigma70_bacteroid"/>
</dbReference>
<keyword evidence="8" id="KW-1185">Reference proteome</keyword>
<evidence type="ECO:0000259" key="6">
    <source>
        <dbReference type="Pfam" id="PF08281"/>
    </source>
</evidence>
<dbReference type="RefSeq" id="WP_320185433.1">
    <property type="nucleotide sequence ID" value="NZ_CP138332.1"/>
</dbReference>
<dbReference type="Gene3D" id="1.10.1740.10">
    <property type="match status" value="1"/>
</dbReference>
<reference evidence="8" key="1">
    <citation type="journal article" date="2019" name="Int. J. Syst. Evol. Microbiol.">
        <title>The Global Catalogue of Microorganisms (GCM) 10K type strain sequencing project: providing services to taxonomists for standard genome sequencing and annotation.</title>
        <authorList>
            <consortium name="The Broad Institute Genomics Platform"/>
            <consortium name="The Broad Institute Genome Sequencing Center for Infectious Disease"/>
            <person name="Wu L."/>
            <person name="Ma J."/>
        </authorList>
    </citation>
    <scope>NUCLEOTIDE SEQUENCE [LARGE SCALE GENOMIC DNA]</scope>
    <source>
        <strain evidence="8">KCTC 22814</strain>
    </source>
</reference>
<evidence type="ECO:0000256" key="4">
    <source>
        <dbReference type="ARBA" id="ARBA00023163"/>
    </source>
</evidence>
<evidence type="ECO:0000256" key="3">
    <source>
        <dbReference type="ARBA" id="ARBA00023082"/>
    </source>
</evidence>
<accession>A0ABW6BJA4</accession>
<keyword evidence="3" id="KW-0731">Sigma factor</keyword>
<evidence type="ECO:0000313" key="8">
    <source>
        <dbReference type="Proteomes" id="UP001597525"/>
    </source>
</evidence>
<dbReference type="SUPFAM" id="SSF88659">
    <property type="entry name" value="Sigma3 and sigma4 domains of RNA polymerase sigma factors"/>
    <property type="match status" value="1"/>
</dbReference>
<dbReference type="InterPro" id="IPR013249">
    <property type="entry name" value="RNA_pol_sigma70_r4_t2"/>
</dbReference>
<dbReference type="InterPro" id="IPR014284">
    <property type="entry name" value="RNA_pol_sigma-70_dom"/>
</dbReference>
<dbReference type="InterPro" id="IPR039425">
    <property type="entry name" value="RNA_pol_sigma-70-like"/>
</dbReference>
<dbReference type="Pfam" id="PF04542">
    <property type="entry name" value="Sigma70_r2"/>
    <property type="match status" value="1"/>
</dbReference>
<gene>
    <name evidence="7" type="ORF">ACFS7Y_19555</name>
</gene>
<keyword evidence="2" id="KW-0805">Transcription regulation</keyword>
<dbReference type="InterPro" id="IPR013324">
    <property type="entry name" value="RNA_pol_sigma_r3/r4-like"/>
</dbReference>
<dbReference type="NCBIfam" id="TIGR02985">
    <property type="entry name" value="Sig70_bacteroi1"/>
    <property type="match status" value="1"/>
</dbReference>
<dbReference type="NCBIfam" id="TIGR02937">
    <property type="entry name" value="sigma70-ECF"/>
    <property type="match status" value="1"/>
</dbReference>
<evidence type="ECO:0000313" key="7">
    <source>
        <dbReference type="EMBL" id="MFD2969600.1"/>
    </source>
</evidence>
<dbReference type="EMBL" id="JBHUPB010000014">
    <property type="protein sequence ID" value="MFD2969600.1"/>
    <property type="molecule type" value="Genomic_DNA"/>
</dbReference>
<dbReference type="Pfam" id="PF08281">
    <property type="entry name" value="Sigma70_r4_2"/>
    <property type="match status" value="1"/>
</dbReference>
<dbReference type="PANTHER" id="PTHR43133:SF46">
    <property type="entry name" value="RNA POLYMERASE SIGMA-70 FACTOR ECF SUBFAMILY"/>
    <property type="match status" value="1"/>
</dbReference>
<feature type="domain" description="RNA polymerase sigma factor 70 region 4 type 2" evidence="6">
    <location>
        <begin position="119"/>
        <end position="168"/>
    </location>
</feature>
<evidence type="ECO:0000256" key="2">
    <source>
        <dbReference type="ARBA" id="ARBA00023015"/>
    </source>
</evidence>
<dbReference type="InterPro" id="IPR013325">
    <property type="entry name" value="RNA_pol_sigma_r2"/>
</dbReference>
<evidence type="ECO:0000259" key="5">
    <source>
        <dbReference type="Pfam" id="PF04542"/>
    </source>
</evidence>
<dbReference type="InterPro" id="IPR036388">
    <property type="entry name" value="WH-like_DNA-bd_sf"/>
</dbReference>
<keyword evidence="4" id="KW-0804">Transcription</keyword>
<dbReference type="PANTHER" id="PTHR43133">
    <property type="entry name" value="RNA POLYMERASE ECF-TYPE SIGMA FACTO"/>
    <property type="match status" value="1"/>
</dbReference>
<evidence type="ECO:0000256" key="1">
    <source>
        <dbReference type="ARBA" id="ARBA00010641"/>
    </source>
</evidence>
<proteinExistence type="inferred from homology"/>
<organism evidence="7 8">
    <name type="scientific">Sphingobacterium bambusae</name>
    <dbReference type="NCBI Taxonomy" id="662858"/>
    <lineage>
        <taxon>Bacteria</taxon>
        <taxon>Pseudomonadati</taxon>
        <taxon>Bacteroidota</taxon>
        <taxon>Sphingobacteriia</taxon>
        <taxon>Sphingobacteriales</taxon>
        <taxon>Sphingobacteriaceae</taxon>
        <taxon>Sphingobacterium</taxon>
    </lineage>
</organism>
<dbReference type="SUPFAM" id="SSF88946">
    <property type="entry name" value="Sigma2 domain of RNA polymerase sigma factors"/>
    <property type="match status" value="1"/>
</dbReference>
<comment type="similarity">
    <text evidence="1">Belongs to the sigma-70 factor family. ECF subfamily.</text>
</comment>
<feature type="domain" description="RNA polymerase sigma-70 region 2" evidence="5">
    <location>
        <begin position="25"/>
        <end position="90"/>
    </location>
</feature>
<comment type="caution">
    <text evidence="7">The sequence shown here is derived from an EMBL/GenBank/DDBJ whole genome shotgun (WGS) entry which is preliminary data.</text>
</comment>
<protein>
    <submittedName>
        <fullName evidence="7">RNA polymerase sigma-70 factor</fullName>
    </submittedName>
</protein>
<dbReference type="InterPro" id="IPR007627">
    <property type="entry name" value="RNA_pol_sigma70_r2"/>
</dbReference>
<dbReference type="Gene3D" id="1.10.10.10">
    <property type="entry name" value="Winged helix-like DNA-binding domain superfamily/Winged helix DNA-binding domain"/>
    <property type="match status" value="1"/>
</dbReference>
<dbReference type="Proteomes" id="UP001597525">
    <property type="component" value="Unassembled WGS sequence"/>
</dbReference>
<sequence length="186" mass="21554">MAKDSEIVWVSAIRSGDEEAFGQVYDHYWRTLLALSYQYTKDKALAEEIVQDVFVSLWQRRTDLVIDSLSAYLATAIKFSTFKALHRAKRQALIRESVLTQSSVQLDEEAIDARFLKEYVDGIVEKLPERCKLVFQMSRESHKSHQEIAQELEISEKAVEANITRALKVLRVNLRKVGFSLFFFLF</sequence>
<name>A0ABW6BJA4_9SPHI</name>